<evidence type="ECO:0000313" key="10">
    <source>
        <dbReference type="Proteomes" id="UP000228531"/>
    </source>
</evidence>
<evidence type="ECO:0000256" key="1">
    <source>
        <dbReference type="ARBA" id="ARBA00022598"/>
    </source>
</evidence>
<dbReference type="Pfam" id="PF00749">
    <property type="entry name" value="tRNA-synt_1c"/>
    <property type="match status" value="2"/>
</dbReference>
<dbReference type="RefSeq" id="WP_100366704.1">
    <property type="nucleotide sequence ID" value="NZ_PGTY01000001.1"/>
</dbReference>
<feature type="domain" description="Glutamyl/glutaminyl-tRNA synthetase class Ib catalytic" evidence="8">
    <location>
        <begin position="3"/>
        <end position="103"/>
    </location>
</feature>
<keyword evidence="5 7" id="KW-0067">ATP-binding</keyword>
<gene>
    <name evidence="9" type="ORF">BC777_0656</name>
</gene>
<dbReference type="Gene3D" id="3.40.50.620">
    <property type="entry name" value="HUPs"/>
    <property type="match status" value="1"/>
</dbReference>
<dbReference type="GO" id="GO:0005829">
    <property type="term" value="C:cytosol"/>
    <property type="evidence" value="ECO:0007669"/>
    <property type="project" value="TreeGrafter"/>
</dbReference>
<keyword evidence="6 7" id="KW-0030">Aminoacyl-tRNA synthetase</keyword>
<comment type="similarity">
    <text evidence="7">Belongs to the class-I aminoacyl-tRNA synthetase family.</text>
</comment>
<dbReference type="EMBL" id="PGTY01000001">
    <property type="protein sequence ID" value="PJI91816.1"/>
    <property type="molecule type" value="Genomic_DNA"/>
</dbReference>
<dbReference type="SUPFAM" id="SSF52374">
    <property type="entry name" value="Nucleotidylyl transferase"/>
    <property type="match status" value="1"/>
</dbReference>
<evidence type="ECO:0000256" key="6">
    <source>
        <dbReference type="ARBA" id="ARBA00023146"/>
    </source>
</evidence>
<evidence type="ECO:0000256" key="3">
    <source>
        <dbReference type="ARBA" id="ARBA00022741"/>
    </source>
</evidence>
<dbReference type="OrthoDB" id="9807503at2"/>
<dbReference type="NCBIfam" id="NF004315">
    <property type="entry name" value="PRK05710.1-4"/>
    <property type="match status" value="1"/>
</dbReference>
<accession>A0A2M8WLR0</accession>
<dbReference type="GO" id="GO:0004818">
    <property type="term" value="F:glutamate-tRNA ligase activity"/>
    <property type="evidence" value="ECO:0007669"/>
    <property type="project" value="TreeGrafter"/>
</dbReference>
<protein>
    <submittedName>
        <fullName evidence="9">Glutamyl-Q tRNA(Asp) synthetase</fullName>
    </submittedName>
</protein>
<dbReference type="PANTHER" id="PTHR43311">
    <property type="entry name" value="GLUTAMATE--TRNA LIGASE"/>
    <property type="match status" value="1"/>
</dbReference>
<keyword evidence="2" id="KW-0479">Metal-binding</keyword>
<dbReference type="InterPro" id="IPR001412">
    <property type="entry name" value="aa-tRNA-synth_I_CS"/>
</dbReference>
<dbReference type="Proteomes" id="UP000228531">
    <property type="component" value="Unassembled WGS sequence"/>
</dbReference>
<evidence type="ECO:0000256" key="4">
    <source>
        <dbReference type="ARBA" id="ARBA00022833"/>
    </source>
</evidence>
<feature type="domain" description="Glutamyl/glutaminyl-tRNA synthetase class Ib catalytic" evidence="8">
    <location>
        <begin position="172"/>
        <end position="267"/>
    </location>
</feature>
<keyword evidence="4" id="KW-0862">Zinc</keyword>
<dbReference type="PANTHER" id="PTHR43311:SF1">
    <property type="entry name" value="GLUTAMYL-Q TRNA(ASP) SYNTHETASE"/>
    <property type="match status" value="1"/>
</dbReference>
<keyword evidence="7" id="KW-0648">Protein biosynthesis</keyword>
<reference evidence="9 10" key="1">
    <citation type="submission" date="2017-11" db="EMBL/GenBank/DDBJ databases">
        <title>Genomic Encyclopedia of Archaeal and Bacterial Type Strains, Phase II (KMG-II): From Individual Species to Whole Genera.</title>
        <authorList>
            <person name="Goeker M."/>
        </authorList>
    </citation>
    <scope>NUCLEOTIDE SEQUENCE [LARGE SCALE GENOMIC DNA]</scope>
    <source>
        <strain evidence="9 10">DSM 29128</strain>
    </source>
</reference>
<name>A0A2M8WLR0_9RHOB</name>
<evidence type="ECO:0000313" key="9">
    <source>
        <dbReference type="EMBL" id="PJI91816.1"/>
    </source>
</evidence>
<proteinExistence type="inferred from homology"/>
<dbReference type="AlphaFoldDB" id="A0A2M8WLR0"/>
<dbReference type="InterPro" id="IPR020058">
    <property type="entry name" value="Glu/Gln-tRNA-synth_Ib_cat-dom"/>
</dbReference>
<dbReference type="InterPro" id="IPR000924">
    <property type="entry name" value="Glu/Gln-tRNA-synth"/>
</dbReference>
<keyword evidence="10" id="KW-1185">Reference proteome</keyword>
<evidence type="ECO:0000256" key="5">
    <source>
        <dbReference type="ARBA" id="ARBA00022840"/>
    </source>
</evidence>
<dbReference type="PROSITE" id="PS00178">
    <property type="entry name" value="AA_TRNA_LIGASE_I"/>
    <property type="match status" value="1"/>
</dbReference>
<evidence type="ECO:0000256" key="2">
    <source>
        <dbReference type="ARBA" id="ARBA00022723"/>
    </source>
</evidence>
<dbReference type="GO" id="GO:0006424">
    <property type="term" value="P:glutamyl-tRNA aminoacylation"/>
    <property type="evidence" value="ECO:0007669"/>
    <property type="project" value="TreeGrafter"/>
</dbReference>
<keyword evidence="1 7" id="KW-0436">Ligase</keyword>
<evidence type="ECO:0000259" key="8">
    <source>
        <dbReference type="Pfam" id="PF00749"/>
    </source>
</evidence>
<dbReference type="PRINTS" id="PR00987">
    <property type="entry name" value="TRNASYNTHGLU"/>
</dbReference>
<dbReference type="InterPro" id="IPR049940">
    <property type="entry name" value="GluQ/Sye"/>
</dbReference>
<comment type="caution">
    <text evidence="9">The sequence shown here is derived from an EMBL/GenBank/DDBJ whole genome shotgun (WGS) entry which is preliminary data.</text>
</comment>
<evidence type="ECO:0000256" key="7">
    <source>
        <dbReference type="RuleBase" id="RU363037"/>
    </source>
</evidence>
<organism evidence="9 10">
    <name type="scientific">Yoonia maricola</name>
    <dbReference type="NCBI Taxonomy" id="420999"/>
    <lineage>
        <taxon>Bacteria</taxon>
        <taxon>Pseudomonadati</taxon>
        <taxon>Pseudomonadota</taxon>
        <taxon>Alphaproteobacteria</taxon>
        <taxon>Rhodobacterales</taxon>
        <taxon>Paracoccaceae</taxon>
        <taxon>Yoonia</taxon>
    </lineage>
</organism>
<dbReference type="InterPro" id="IPR014729">
    <property type="entry name" value="Rossmann-like_a/b/a_fold"/>
</dbReference>
<sequence length="276" mass="30433">MITRFAPSPTGPLHLGHAYSALTVWKVARDLGGTALLRIEDTDSTRARPVQEAGIYDDLVWLGLDWPAPVRRQSDHVGDYDAVLGRLAQAGLTYPCGCTRRHIINAGAVPGADGMVYPGTCRDRDMANAKPGDGIRLNMRKALAQVDCPLAYIEIGASTAQTTQITHKKLTDDIGDPILRRKDTRDPAYHLACVHDDALQGITHVVRGTDLQDLTPLHVLLQRLLGYDTPLYYHHRLITDESGKRLAKIDKSKALAKYRAEGLTPQDIKHMISFTD</sequence>
<keyword evidence="3 7" id="KW-0547">Nucleotide-binding</keyword>
<dbReference type="GO" id="GO:0005524">
    <property type="term" value="F:ATP binding"/>
    <property type="evidence" value="ECO:0007669"/>
    <property type="project" value="UniProtKB-KW"/>
</dbReference>